<proteinExistence type="inferred from homology"/>
<keyword evidence="3" id="KW-0134">Cell wall</keyword>
<evidence type="ECO:0000256" key="6">
    <source>
        <dbReference type="ARBA" id="ARBA00023295"/>
    </source>
</evidence>
<organism evidence="9 10">
    <name type="scientific">Kingdonia uniflora</name>
    <dbReference type="NCBI Taxonomy" id="39325"/>
    <lineage>
        <taxon>Eukaryota</taxon>
        <taxon>Viridiplantae</taxon>
        <taxon>Streptophyta</taxon>
        <taxon>Embryophyta</taxon>
        <taxon>Tracheophyta</taxon>
        <taxon>Spermatophyta</taxon>
        <taxon>Magnoliopsida</taxon>
        <taxon>Ranunculales</taxon>
        <taxon>Circaeasteraceae</taxon>
        <taxon>Kingdonia</taxon>
    </lineage>
</organism>
<evidence type="ECO:0000256" key="2">
    <source>
        <dbReference type="ARBA" id="ARBA00008834"/>
    </source>
</evidence>
<reference evidence="9 10" key="1">
    <citation type="journal article" date="2020" name="IScience">
        <title>Genome Sequencing of the Endangered Kingdonia uniflora (Circaeasteraceae, Ranunculales) Reveals Potential Mechanisms of Evolutionary Specialization.</title>
        <authorList>
            <person name="Sun Y."/>
            <person name="Deng T."/>
            <person name="Zhang A."/>
            <person name="Moore M.J."/>
            <person name="Landis J.B."/>
            <person name="Lin N."/>
            <person name="Zhang H."/>
            <person name="Zhang X."/>
            <person name="Huang J."/>
            <person name="Zhang X."/>
            <person name="Sun H."/>
            <person name="Wang H."/>
        </authorList>
    </citation>
    <scope>NUCLEOTIDE SEQUENCE [LARGE SCALE GENOMIC DNA]</scope>
    <source>
        <strain evidence="9">TB1705</strain>
        <tissue evidence="9">Leaf</tissue>
    </source>
</reference>
<dbReference type="OrthoDB" id="187139at2759"/>
<evidence type="ECO:0008006" key="11">
    <source>
        <dbReference type="Google" id="ProtNLM"/>
    </source>
</evidence>
<comment type="subcellular location">
    <subcellularLocation>
        <location evidence="1">Secreted</location>
        <location evidence="1">Cell wall</location>
    </subcellularLocation>
</comment>
<dbReference type="GO" id="GO:0004650">
    <property type="term" value="F:polygalacturonase activity"/>
    <property type="evidence" value="ECO:0007669"/>
    <property type="project" value="InterPro"/>
</dbReference>
<keyword evidence="4" id="KW-0964">Secreted</keyword>
<evidence type="ECO:0000256" key="1">
    <source>
        <dbReference type="ARBA" id="ARBA00004191"/>
    </source>
</evidence>
<dbReference type="AlphaFoldDB" id="A0A7J7MCX9"/>
<accession>A0A7J7MCX9</accession>
<dbReference type="GO" id="GO:0071555">
    <property type="term" value="P:cell wall organization"/>
    <property type="evidence" value="ECO:0007669"/>
    <property type="project" value="UniProtKB-KW"/>
</dbReference>
<name>A0A7J7MCX9_9MAGN</name>
<protein>
    <recommendedName>
        <fullName evidence="11">Polygalacturonase</fullName>
    </recommendedName>
</protein>
<comment type="caution">
    <text evidence="9">The sequence shown here is derived from an EMBL/GenBank/DDBJ whole genome shotgun (WGS) entry which is preliminary data.</text>
</comment>
<evidence type="ECO:0000256" key="7">
    <source>
        <dbReference type="ARBA" id="ARBA00023316"/>
    </source>
</evidence>
<keyword evidence="10" id="KW-1185">Reference proteome</keyword>
<dbReference type="InterPro" id="IPR000743">
    <property type="entry name" value="Glyco_hydro_28"/>
</dbReference>
<dbReference type="Proteomes" id="UP000541444">
    <property type="component" value="Unassembled WGS sequence"/>
</dbReference>
<evidence type="ECO:0000256" key="3">
    <source>
        <dbReference type="ARBA" id="ARBA00022512"/>
    </source>
</evidence>
<dbReference type="Pfam" id="PF00295">
    <property type="entry name" value="Glyco_hydro_28"/>
    <property type="match status" value="2"/>
</dbReference>
<evidence type="ECO:0000256" key="8">
    <source>
        <dbReference type="RuleBase" id="RU361169"/>
    </source>
</evidence>
<dbReference type="InterPro" id="IPR011050">
    <property type="entry name" value="Pectin_lyase_fold/virulence"/>
</dbReference>
<sequence length="195" mass="20738">MGSKKESVRIRPSSVNDEIPTYFIVMFLEQILHLHACNGLQLSGLHSIDSPRAHISLSSTKGALISNIHISAPGYTRNTDGIDIKESSYIQIRDSYIALATGDDCVAIGGGSSYINITHVSCRPGHGFSVRSLGDKGAHEIVEERSVQVSDVSFGGVRGTSSSQDAIKLSCSRTVGCTNIIMQGINIHPGQATVA</sequence>
<evidence type="ECO:0000256" key="5">
    <source>
        <dbReference type="ARBA" id="ARBA00022801"/>
    </source>
</evidence>
<dbReference type="InterPro" id="IPR012334">
    <property type="entry name" value="Pectin_lyas_fold"/>
</dbReference>
<keyword evidence="6 8" id="KW-0326">Glycosidase</keyword>
<gene>
    <name evidence="9" type="ORF">GIB67_021416</name>
</gene>
<dbReference type="SUPFAM" id="SSF51126">
    <property type="entry name" value="Pectin lyase-like"/>
    <property type="match status" value="1"/>
</dbReference>
<evidence type="ECO:0000313" key="10">
    <source>
        <dbReference type="Proteomes" id="UP000541444"/>
    </source>
</evidence>
<dbReference type="Gene3D" id="2.160.20.10">
    <property type="entry name" value="Single-stranded right-handed beta-helix, Pectin lyase-like"/>
    <property type="match status" value="2"/>
</dbReference>
<dbReference type="GO" id="GO:0005975">
    <property type="term" value="P:carbohydrate metabolic process"/>
    <property type="evidence" value="ECO:0007669"/>
    <property type="project" value="InterPro"/>
</dbReference>
<comment type="similarity">
    <text evidence="2 8">Belongs to the glycosyl hydrolase 28 family.</text>
</comment>
<dbReference type="PANTHER" id="PTHR31375">
    <property type="match status" value="1"/>
</dbReference>
<keyword evidence="7" id="KW-0961">Cell wall biogenesis/degradation</keyword>
<dbReference type="EMBL" id="JACGCM010001615">
    <property type="protein sequence ID" value="KAF6152756.1"/>
    <property type="molecule type" value="Genomic_DNA"/>
</dbReference>
<evidence type="ECO:0000256" key="4">
    <source>
        <dbReference type="ARBA" id="ARBA00022525"/>
    </source>
</evidence>
<evidence type="ECO:0000313" key="9">
    <source>
        <dbReference type="EMBL" id="KAF6152756.1"/>
    </source>
</evidence>
<keyword evidence="5 8" id="KW-0378">Hydrolase</keyword>